<evidence type="ECO:0000256" key="1">
    <source>
        <dbReference type="SAM" id="MobiDB-lite"/>
    </source>
</evidence>
<protein>
    <submittedName>
        <fullName evidence="2">Uncharacterized protein</fullName>
    </submittedName>
</protein>
<accession>A0A4Y2A0F6</accession>
<gene>
    <name evidence="2" type="ORF">AVEN_159316_1</name>
</gene>
<dbReference type="Proteomes" id="UP000499080">
    <property type="component" value="Unassembled WGS sequence"/>
</dbReference>
<name>A0A4Y2A0F6_ARAVE</name>
<keyword evidence="3" id="KW-1185">Reference proteome</keyword>
<comment type="caution">
    <text evidence="2">The sequence shown here is derived from an EMBL/GenBank/DDBJ whole genome shotgun (WGS) entry which is preliminary data.</text>
</comment>
<organism evidence="2 3">
    <name type="scientific">Araneus ventricosus</name>
    <name type="common">Orbweaver spider</name>
    <name type="synonym">Epeira ventricosa</name>
    <dbReference type="NCBI Taxonomy" id="182803"/>
    <lineage>
        <taxon>Eukaryota</taxon>
        <taxon>Metazoa</taxon>
        <taxon>Ecdysozoa</taxon>
        <taxon>Arthropoda</taxon>
        <taxon>Chelicerata</taxon>
        <taxon>Arachnida</taxon>
        <taxon>Araneae</taxon>
        <taxon>Araneomorphae</taxon>
        <taxon>Entelegynae</taxon>
        <taxon>Araneoidea</taxon>
        <taxon>Araneidae</taxon>
        <taxon>Araneus</taxon>
    </lineage>
</organism>
<feature type="region of interest" description="Disordered" evidence="1">
    <location>
        <begin position="20"/>
        <end position="39"/>
    </location>
</feature>
<proteinExistence type="predicted"/>
<evidence type="ECO:0000313" key="3">
    <source>
        <dbReference type="Proteomes" id="UP000499080"/>
    </source>
</evidence>
<dbReference type="AlphaFoldDB" id="A0A4Y2A0F6"/>
<evidence type="ECO:0000313" key="2">
    <source>
        <dbReference type="EMBL" id="GBL73271.1"/>
    </source>
</evidence>
<sequence length="94" mass="10628">MFYSTNPSRRIFIEDILEMGNHKKPSPRPALASGSTLNDQPPRLHRSLWARLIAPITNGLCDDNPFYRILALRNTPSLLYPPGKRESAYLSGSF</sequence>
<reference evidence="2 3" key="1">
    <citation type="journal article" date="2019" name="Sci. Rep.">
        <title>Orb-weaving spider Araneus ventricosus genome elucidates the spidroin gene catalogue.</title>
        <authorList>
            <person name="Kono N."/>
            <person name="Nakamura H."/>
            <person name="Ohtoshi R."/>
            <person name="Moran D.A.P."/>
            <person name="Shinohara A."/>
            <person name="Yoshida Y."/>
            <person name="Fujiwara M."/>
            <person name="Mori M."/>
            <person name="Tomita M."/>
            <person name="Arakawa K."/>
        </authorList>
    </citation>
    <scope>NUCLEOTIDE SEQUENCE [LARGE SCALE GENOMIC DNA]</scope>
</reference>
<dbReference type="EMBL" id="BGPR01000003">
    <property type="protein sequence ID" value="GBL73271.1"/>
    <property type="molecule type" value="Genomic_DNA"/>
</dbReference>